<dbReference type="PANTHER" id="PTHR46743:SF2">
    <property type="entry name" value="TEICHOIC ACIDS EXPORT ATP-BINDING PROTEIN TAGH"/>
    <property type="match status" value="1"/>
</dbReference>
<dbReference type="EMBL" id="CP003555">
    <property type="protein sequence ID" value="AFK61432.1"/>
    <property type="molecule type" value="Genomic_DNA"/>
</dbReference>
<dbReference type="GO" id="GO:0016020">
    <property type="term" value="C:membrane"/>
    <property type="evidence" value="ECO:0007669"/>
    <property type="project" value="InterPro"/>
</dbReference>
<accession>I3U8U4</accession>
<dbReference type="PROSITE" id="PS50893">
    <property type="entry name" value="ABC_TRANSPORTER_2"/>
    <property type="match status" value="1"/>
</dbReference>
<dbReference type="RefSeq" id="WP_014749523.1">
    <property type="nucleotide sequence ID" value="NC_017964.1"/>
</dbReference>
<dbReference type="CDD" id="cd03220">
    <property type="entry name" value="ABC_KpsT_Wzt"/>
    <property type="match status" value="1"/>
</dbReference>
<dbReference type="AlphaFoldDB" id="I3U8U4"/>
<protein>
    <submittedName>
        <fullName evidence="7">ABC transporter-like protein</fullName>
    </submittedName>
</protein>
<dbReference type="Gene3D" id="3.40.50.300">
    <property type="entry name" value="P-loop containing nucleotide triphosphate hydrolases"/>
    <property type="match status" value="1"/>
</dbReference>
<dbReference type="STRING" id="1036672.TKWG_04485"/>
<proteinExistence type="inferred from homology"/>
<dbReference type="InterPro" id="IPR050683">
    <property type="entry name" value="Bact_Polysacc_Export_ATP-bd"/>
</dbReference>
<sequence>MTAYIKAENLNVEMPVYDLSGRSMKLRVLGSLKNDRLRSDHGITVVKALQDLHFEFGNGDRVGLVGRNGAGKSTLLRVLAGIYEPTNGTLITKGRAVALLDMGLGMDETLSGYDNIRLRGTLLGMSTAEIKEKTEEIADFTDLNDYLYLPIRTYSSGMRIRLAFAISTALDPEILLLDEVIGVGDAAFLDKANKRLKEFQQRAKIVFVASHSNQVIRDMCNKAIWLDAGKQMMVGPVEEVISAYEQSF</sequence>
<organism evidence="7 8">
    <name type="scientific">Advenella kashmirensis (strain DSM 17095 / LMG 22695 / WT001)</name>
    <name type="common">Tetrathiobacter kashmirensis</name>
    <dbReference type="NCBI Taxonomy" id="1036672"/>
    <lineage>
        <taxon>Bacteria</taxon>
        <taxon>Pseudomonadati</taxon>
        <taxon>Pseudomonadota</taxon>
        <taxon>Betaproteobacteria</taxon>
        <taxon>Burkholderiales</taxon>
        <taxon>Alcaligenaceae</taxon>
    </lineage>
</organism>
<evidence type="ECO:0000259" key="6">
    <source>
        <dbReference type="PROSITE" id="PS50893"/>
    </source>
</evidence>
<reference evidence="8" key="2">
    <citation type="journal article" date="2013" name="PLoS ONE">
        <title>Genome implosion elicits host-confinement in Alcaligenaceae: evidence from the comparative genomics of Tetrathiobacter kashmirensis, a pathogen in the making.</title>
        <authorList>
            <person name="Ghosh W."/>
            <person name="Alam M."/>
            <person name="Roy C."/>
            <person name="Pyne P."/>
            <person name="George A."/>
            <person name="Chakraborty R."/>
            <person name="Majumder S."/>
            <person name="Agarwal A."/>
            <person name="Chakraborty S."/>
            <person name="Majumdar S."/>
            <person name="Gupta S.K."/>
        </authorList>
    </citation>
    <scope>NUCLEOTIDE SEQUENCE [LARGE SCALE GENOMIC DNA]</scope>
    <source>
        <strain evidence="8">WT001</strain>
    </source>
</reference>
<dbReference type="SMART" id="SM00382">
    <property type="entry name" value="AAA"/>
    <property type="match status" value="1"/>
</dbReference>
<name>I3U8U4_ADVKW</name>
<dbReference type="InterPro" id="IPR027417">
    <property type="entry name" value="P-loop_NTPase"/>
</dbReference>
<evidence type="ECO:0000256" key="3">
    <source>
        <dbReference type="ARBA" id="ARBA00022475"/>
    </source>
</evidence>
<dbReference type="GO" id="GO:0140359">
    <property type="term" value="F:ABC-type transporter activity"/>
    <property type="evidence" value="ECO:0007669"/>
    <property type="project" value="InterPro"/>
</dbReference>
<evidence type="ECO:0000256" key="5">
    <source>
        <dbReference type="ARBA" id="ARBA00022840"/>
    </source>
</evidence>
<evidence type="ECO:0000313" key="8">
    <source>
        <dbReference type="Proteomes" id="UP000005267"/>
    </source>
</evidence>
<evidence type="ECO:0000256" key="4">
    <source>
        <dbReference type="ARBA" id="ARBA00022741"/>
    </source>
</evidence>
<keyword evidence="2" id="KW-0813">Transport</keyword>
<dbReference type="GO" id="GO:0016887">
    <property type="term" value="F:ATP hydrolysis activity"/>
    <property type="evidence" value="ECO:0007669"/>
    <property type="project" value="InterPro"/>
</dbReference>
<dbReference type="Proteomes" id="UP000005267">
    <property type="component" value="Chromosome"/>
</dbReference>
<dbReference type="HOGENOM" id="CLU_000604_1_2_4"/>
<evidence type="ECO:0000256" key="1">
    <source>
        <dbReference type="ARBA" id="ARBA00005417"/>
    </source>
</evidence>
<dbReference type="InterPro" id="IPR015860">
    <property type="entry name" value="ABC_transpr_TagH-like"/>
</dbReference>
<feature type="domain" description="ABC transporter" evidence="6">
    <location>
        <begin position="32"/>
        <end position="248"/>
    </location>
</feature>
<dbReference type="KEGG" id="aka:TKWG_04485"/>
<reference evidence="7 8" key="1">
    <citation type="journal article" date="2011" name="J. Bacteriol.">
        <title>Whole-genome shotgun sequencing of the sulfur-oxidizing chemoautotroph Tetrathiobacter kashmirensis.</title>
        <authorList>
            <person name="Ghosh W."/>
            <person name="George A."/>
            <person name="Agarwal A."/>
            <person name="Raj P."/>
            <person name="Alam M."/>
            <person name="Pyne P."/>
            <person name="Das Gupta S.K."/>
        </authorList>
    </citation>
    <scope>NUCLEOTIDE SEQUENCE [LARGE SCALE GENOMIC DNA]</scope>
    <source>
        <strain evidence="7 8">WT001</strain>
    </source>
</reference>
<dbReference type="InterPro" id="IPR003593">
    <property type="entry name" value="AAA+_ATPase"/>
</dbReference>
<dbReference type="InterPro" id="IPR003439">
    <property type="entry name" value="ABC_transporter-like_ATP-bd"/>
</dbReference>
<keyword evidence="5" id="KW-0067">ATP-binding</keyword>
<keyword evidence="8" id="KW-1185">Reference proteome</keyword>
<dbReference type="OrthoDB" id="9778870at2"/>
<dbReference type="Pfam" id="PF00005">
    <property type="entry name" value="ABC_tran"/>
    <property type="match status" value="1"/>
</dbReference>
<evidence type="ECO:0000256" key="2">
    <source>
        <dbReference type="ARBA" id="ARBA00022448"/>
    </source>
</evidence>
<keyword evidence="3" id="KW-1003">Cell membrane</keyword>
<dbReference type="GO" id="GO:0005524">
    <property type="term" value="F:ATP binding"/>
    <property type="evidence" value="ECO:0007669"/>
    <property type="project" value="UniProtKB-KW"/>
</dbReference>
<evidence type="ECO:0000313" key="7">
    <source>
        <dbReference type="EMBL" id="AFK61432.1"/>
    </source>
</evidence>
<dbReference type="PANTHER" id="PTHR46743">
    <property type="entry name" value="TEICHOIC ACIDS EXPORT ATP-BINDING PROTEIN TAGH"/>
    <property type="match status" value="1"/>
</dbReference>
<gene>
    <name evidence="7" type="ordered locus">TKWG_04485</name>
</gene>
<keyword evidence="3" id="KW-0472">Membrane</keyword>
<keyword evidence="4" id="KW-0547">Nucleotide-binding</keyword>
<dbReference type="SUPFAM" id="SSF52540">
    <property type="entry name" value="P-loop containing nucleoside triphosphate hydrolases"/>
    <property type="match status" value="1"/>
</dbReference>
<comment type="similarity">
    <text evidence="1">Belongs to the ABC transporter superfamily.</text>
</comment>